<name>A0A917RU77_9NOCA</name>
<keyword evidence="9" id="KW-1185">Reference proteome</keyword>
<feature type="transmembrane region" description="Helical" evidence="7">
    <location>
        <begin position="211"/>
        <end position="232"/>
    </location>
</feature>
<feature type="transmembrane region" description="Helical" evidence="7">
    <location>
        <begin position="244"/>
        <end position="268"/>
    </location>
</feature>
<comment type="caution">
    <text evidence="8">The sequence shown here is derived from an EMBL/GenBank/DDBJ whole genome shotgun (WGS) entry which is preliminary data.</text>
</comment>
<keyword evidence="2" id="KW-1003">Cell membrane</keyword>
<dbReference type="GO" id="GO:0005886">
    <property type="term" value="C:plasma membrane"/>
    <property type="evidence" value="ECO:0007669"/>
    <property type="project" value="UniProtKB-SubCell"/>
</dbReference>
<evidence type="ECO:0000256" key="2">
    <source>
        <dbReference type="ARBA" id="ARBA00022475"/>
    </source>
</evidence>
<evidence type="ECO:0000256" key="3">
    <source>
        <dbReference type="ARBA" id="ARBA00022692"/>
    </source>
</evidence>
<proteinExistence type="predicted"/>
<evidence type="ECO:0000313" key="8">
    <source>
        <dbReference type="EMBL" id="GGL31843.1"/>
    </source>
</evidence>
<dbReference type="NCBIfam" id="TIGR00765">
    <property type="entry name" value="yihY_not_rbn"/>
    <property type="match status" value="1"/>
</dbReference>
<feature type="transmembrane region" description="Helical" evidence="7">
    <location>
        <begin position="174"/>
        <end position="199"/>
    </location>
</feature>
<keyword evidence="5 7" id="KW-0472">Membrane</keyword>
<dbReference type="Proteomes" id="UP000638263">
    <property type="component" value="Unassembled WGS sequence"/>
</dbReference>
<keyword evidence="3 7" id="KW-0812">Transmembrane</keyword>
<dbReference type="PANTHER" id="PTHR30213">
    <property type="entry name" value="INNER MEMBRANE PROTEIN YHJD"/>
    <property type="match status" value="1"/>
</dbReference>
<feature type="transmembrane region" description="Helical" evidence="7">
    <location>
        <begin position="131"/>
        <end position="154"/>
    </location>
</feature>
<evidence type="ECO:0000256" key="4">
    <source>
        <dbReference type="ARBA" id="ARBA00022989"/>
    </source>
</evidence>
<dbReference type="AlphaFoldDB" id="A0A917RU77"/>
<evidence type="ECO:0000256" key="6">
    <source>
        <dbReference type="SAM" id="MobiDB-lite"/>
    </source>
</evidence>
<dbReference type="PIRSF" id="PIRSF035875">
    <property type="entry name" value="RNase_BN"/>
    <property type="match status" value="1"/>
</dbReference>
<evidence type="ECO:0000256" key="5">
    <source>
        <dbReference type="ARBA" id="ARBA00023136"/>
    </source>
</evidence>
<reference evidence="8" key="2">
    <citation type="submission" date="2020-09" db="EMBL/GenBank/DDBJ databases">
        <authorList>
            <person name="Sun Q."/>
            <person name="Zhou Y."/>
        </authorList>
    </citation>
    <scope>NUCLEOTIDE SEQUENCE</scope>
    <source>
        <strain evidence="8">CGMCC 4.3508</strain>
    </source>
</reference>
<gene>
    <name evidence="8" type="ORF">GCM10011588_53190</name>
</gene>
<reference evidence="8" key="1">
    <citation type="journal article" date="2014" name="Int. J. Syst. Evol. Microbiol.">
        <title>Complete genome sequence of Corynebacterium casei LMG S-19264T (=DSM 44701T), isolated from a smear-ripened cheese.</title>
        <authorList>
            <consortium name="US DOE Joint Genome Institute (JGI-PGF)"/>
            <person name="Walter F."/>
            <person name="Albersmeier A."/>
            <person name="Kalinowski J."/>
            <person name="Ruckert C."/>
        </authorList>
    </citation>
    <scope>NUCLEOTIDE SEQUENCE</scope>
    <source>
        <strain evidence="8">CGMCC 4.3508</strain>
    </source>
</reference>
<accession>A0A917RU77</accession>
<organism evidence="8 9">
    <name type="scientific">Nocardia jinanensis</name>
    <dbReference type="NCBI Taxonomy" id="382504"/>
    <lineage>
        <taxon>Bacteria</taxon>
        <taxon>Bacillati</taxon>
        <taxon>Actinomycetota</taxon>
        <taxon>Actinomycetes</taxon>
        <taxon>Mycobacteriales</taxon>
        <taxon>Nocardiaceae</taxon>
        <taxon>Nocardia</taxon>
    </lineage>
</organism>
<protein>
    <submittedName>
        <fullName evidence="8">Ribonuclease</fullName>
    </submittedName>
</protein>
<evidence type="ECO:0000256" key="7">
    <source>
        <dbReference type="SAM" id="Phobius"/>
    </source>
</evidence>
<comment type="subcellular location">
    <subcellularLocation>
        <location evidence="1">Cell membrane</location>
        <topology evidence="1">Multi-pass membrane protein</topology>
    </subcellularLocation>
</comment>
<dbReference type="PANTHER" id="PTHR30213:SF0">
    <property type="entry name" value="UPF0761 MEMBRANE PROTEIN YIHY"/>
    <property type="match status" value="1"/>
</dbReference>
<evidence type="ECO:0000313" key="9">
    <source>
        <dbReference type="Proteomes" id="UP000638263"/>
    </source>
</evidence>
<feature type="transmembrane region" description="Helical" evidence="7">
    <location>
        <begin position="29"/>
        <end position="51"/>
    </location>
</feature>
<feature type="transmembrane region" description="Helical" evidence="7">
    <location>
        <begin position="88"/>
        <end position="110"/>
    </location>
</feature>
<feature type="region of interest" description="Disordered" evidence="6">
    <location>
        <begin position="274"/>
        <end position="295"/>
    </location>
</feature>
<dbReference type="Pfam" id="PF03631">
    <property type="entry name" value="Virul_fac_BrkB"/>
    <property type="match status" value="1"/>
</dbReference>
<keyword evidence="4 7" id="KW-1133">Transmembrane helix</keyword>
<dbReference type="InterPro" id="IPR017039">
    <property type="entry name" value="Virul_fac_BrkB"/>
</dbReference>
<sequence length="295" mass="31159">MLRRAEARVAVRTLRAAWSDQLSDWAAALTYYSMLSLFPALLLTVAVLGLAGPEPTGALAGAAGHLGPEGSGTLLADSVRHLQQVRAWSAPIAIAGLVSGLWTASGYIGAFIRAANALYGVVESRSWVRTVLLQLSFSVVLILMLVITGLGFVVTNGMAGRFGGLVASLPYVHGAWMILQWLVLALGVSFALSLLYWVAPNVPGQPFRWPSAGSAMAVAVWLTGSAGLSFYASHFDSINKVYGSLAAAVLFLIWLWVTNFAVLLGAVVDAQRSRRPAPPAPEQQTTTAEEDAVPG</sequence>
<dbReference type="EMBL" id="BMMH01000013">
    <property type="protein sequence ID" value="GGL31843.1"/>
    <property type="molecule type" value="Genomic_DNA"/>
</dbReference>
<evidence type="ECO:0000256" key="1">
    <source>
        <dbReference type="ARBA" id="ARBA00004651"/>
    </source>
</evidence>